<dbReference type="Proteomes" id="UP001500274">
    <property type="component" value="Unassembled WGS sequence"/>
</dbReference>
<dbReference type="SUPFAM" id="SSF53697">
    <property type="entry name" value="SIS domain"/>
    <property type="match status" value="1"/>
</dbReference>
<dbReference type="EMBL" id="BAAARI010000012">
    <property type="protein sequence ID" value="GAA2579124.1"/>
    <property type="molecule type" value="Genomic_DNA"/>
</dbReference>
<evidence type="ECO:0000256" key="3">
    <source>
        <dbReference type="ARBA" id="ARBA00023163"/>
    </source>
</evidence>
<dbReference type="PANTHER" id="PTHR30514:SF1">
    <property type="entry name" value="HTH-TYPE TRANSCRIPTIONAL REGULATOR HEXR-RELATED"/>
    <property type="match status" value="1"/>
</dbReference>
<comment type="caution">
    <text evidence="6">The sequence shown here is derived from an EMBL/GenBank/DDBJ whole genome shotgun (WGS) entry which is preliminary data.</text>
</comment>
<evidence type="ECO:0000313" key="6">
    <source>
        <dbReference type="EMBL" id="GAA2579124.1"/>
    </source>
</evidence>
<dbReference type="InterPro" id="IPR000281">
    <property type="entry name" value="HTH_RpiR"/>
</dbReference>
<dbReference type="PANTHER" id="PTHR30514">
    <property type="entry name" value="GLUCOKINASE"/>
    <property type="match status" value="1"/>
</dbReference>
<name>A0ABN3PCM1_9MICO</name>
<dbReference type="Gene3D" id="1.10.10.10">
    <property type="entry name" value="Winged helix-like DNA-binding domain superfamily/Winged helix DNA-binding domain"/>
    <property type="match status" value="1"/>
</dbReference>
<proteinExistence type="predicted"/>
<dbReference type="PROSITE" id="PS51464">
    <property type="entry name" value="SIS"/>
    <property type="match status" value="1"/>
</dbReference>
<dbReference type="InterPro" id="IPR036388">
    <property type="entry name" value="WH-like_DNA-bd_sf"/>
</dbReference>
<evidence type="ECO:0000259" key="5">
    <source>
        <dbReference type="PROSITE" id="PS51464"/>
    </source>
</evidence>
<reference evidence="6 7" key="1">
    <citation type="journal article" date="2019" name="Int. J. Syst. Evol. Microbiol.">
        <title>The Global Catalogue of Microorganisms (GCM) 10K type strain sequencing project: providing services to taxonomists for standard genome sequencing and annotation.</title>
        <authorList>
            <consortium name="The Broad Institute Genomics Platform"/>
            <consortium name="The Broad Institute Genome Sequencing Center for Infectious Disease"/>
            <person name="Wu L."/>
            <person name="Ma J."/>
        </authorList>
    </citation>
    <scope>NUCLEOTIDE SEQUENCE [LARGE SCALE GENOMIC DNA]</scope>
    <source>
        <strain evidence="6 7">JCM 16365</strain>
    </source>
</reference>
<dbReference type="Gene3D" id="3.40.50.10490">
    <property type="entry name" value="Glucose-6-phosphate isomerase like protein, domain 1"/>
    <property type="match status" value="1"/>
</dbReference>
<dbReference type="Pfam" id="PF01418">
    <property type="entry name" value="HTH_6"/>
    <property type="match status" value="1"/>
</dbReference>
<dbReference type="InterPro" id="IPR035472">
    <property type="entry name" value="RpiR-like_SIS"/>
</dbReference>
<evidence type="ECO:0000256" key="2">
    <source>
        <dbReference type="ARBA" id="ARBA00023125"/>
    </source>
</evidence>
<protein>
    <submittedName>
        <fullName evidence="6">MurR/RpiR family transcriptional regulator</fullName>
    </submittedName>
</protein>
<sequence>MRVSADAPTTARIAALRNVLQPTERRIADLIVSEPEVVVELTAQQLADRAGVARSSVVRACQRLGYRGYPQLRVALAAELGAQPDAAIDHGVGVLGRMRTAMDRAAQALAGSAGLLTEDAVAAAVSRVAGARRVLVVANGLSSPLASDLAMRLTAVGRPAEIVADPIAQQISARQLTGDDICLVISGSGANEASVRAARAAEAAGAGVLLITSFVASTLTEIADLSLVLAPAGATFRDELEHTSRAVHAVFGEVLVDAVAAELGERSPLIRAQVLEILSENLADPAE</sequence>
<dbReference type="PROSITE" id="PS51071">
    <property type="entry name" value="HTH_RPIR"/>
    <property type="match status" value="1"/>
</dbReference>
<evidence type="ECO:0000259" key="4">
    <source>
        <dbReference type="PROSITE" id="PS51071"/>
    </source>
</evidence>
<gene>
    <name evidence="6" type="ORF">GCM10009862_17940</name>
</gene>
<feature type="domain" description="HTH rpiR-type" evidence="4">
    <location>
        <begin position="7"/>
        <end position="83"/>
    </location>
</feature>
<keyword evidence="2" id="KW-0238">DNA-binding</keyword>
<dbReference type="InterPro" id="IPR047640">
    <property type="entry name" value="RpiR-like"/>
</dbReference>
<keyword evidence="7" id="KW-1185">Reference proteome</keyword>
<dbReference type="Pfam" id="PF01380">
    <property type="entry name" value="SIS"/>
    <property type="match status" value="1"/>
</dbReference>
<organism evidence="6 7">
    <name type="scientific">Microbacterium binotii</name>
    <dbReference type="NCBI Taxonomy" id="462710"/>
    <lineage>
        <taxon>Bacteria</taxon>
        <taxon>Bacillati</taxon>
        <taxon>Actinomycetota</taxon>
        <taxon>Actinomycetes</taxon>
        <taxon>Micrococcales</taxon>
        <taxon>Microbacteriaceae</taxon>
        <taxon>Microbacterium</taxon>
    </lineage>
</organism>
<dbReference type="InterPro" id="IPR009057">
    <property type="entry name" value="Homeodomain-like_sf"/>
</dbReference>
<dbReference type="InterPro" id="IPR001347">
    <property type="entry name" value="SIS_dom"/>
</dbReference>
<accession>A0ABN3PCM1</accession>
<feature type="domain" description="SIS" evidence="5">
    <location>
        <begin position="124"/>
        <end position="265"/>
    </location>
</feature>
<dbReference type="CDD" id="cd05013">
    <property type="entry name" value="SIS_RpiR"/>
    <property type="match status" value="1"/>
</dbReference>
<keyword evidence="1" id="KW-0805">Transcription regulation</keyword>
<dbReference type="SUPFAM" id="SSF46689">
    <property type="entry name" value="Homeodomain-like"/>
    <property type="match status" value="1"/>
</dbReference>
<dbReference type="InterPro" id="IPR046348">
    <property type="entry name" value="SIS_dom_sf"/>
</dbReference>
<evidence type="ECO:0000313" key="7">
    <source>
        <dbReference type="Proteomes" id="UP001500274"/>
    </source>
</evidence>
<keyword evidence="3" id="KW-0804">Transcription</keyword>
<evidence type="ECO:0000256" key="1">
    <source>
        <dbReference type="ARBA" id="ARBA00023015"/>
    </source>
</evidence>